<evidence type="ECO:0000256" key="2">
    <source>
        <dbReference type="ARBA" id="ARBA00011123"/>
    </source>
</evidence>
<dbReference type="GO" id="GO:0016740">
    <property type="term" value="F:transferase activity"/>
    <property type="evidence" value="ECO:0007669"/>
    <property type="project" value="UniProtKB-KW"/>
</dbReference>
<evidence type="ECO:0000256" key="9">
    <source>
        <dbReference type="ARBA" id="ARBA00047407"/>
    </source>
</evidence>
<keyword evidence="6 10" id="KW-0547">Nucleotide-binding</keyword>
<feature type="active site" description="Acyl-ester intermediate" evidence="10">
    <location>
        <position position="180"/>
    </location>
</feature>
<dbReference type="GO" id="GO:0006412">
    <property type="term" value="P:translation"/>
    <property type="evidence" value="ECO:0007669"/>
    <property type="project" value="UniProtKB-UniRule"/>
</dbReference>
<feature type="active site" description="Charge relay system" evidence="10">
    <location>
        <position position="156"/>
    </location>
</feature>
<evidence type="ECO:0000256" key="4">
    <source>
        <dbReference type="ARBA" id="ARBA00014428"/>
    </source>
</evidence>
<feature type="domain" description="Amidase" evidence="11">
    <location>
        <begin position="25"/>
        <end position="473"/>
    </location>
</feature>
<dbReference type="PANTHER" id="PTHR11895:SF151">
    <property type="entry name" value="GLUTAMYL-TRNA(GLN) AMIDOTRANSFERASE SUBUNIT A"/>
    <property type="match status" value="1"/>
</dbReference>
<dbReference type="EMBL" id="FNOI01000006">
    <property type="protein sequence ID" value="SDX35094.1"/>
    <property type="molecule type" value="Genomic_DNA"/>
</dbReference>
<comment type="catalytic activity">
    <reaction evidence="9 10">
        <text>L-glutamyl-tRNA(Gln) + L-glutamine + ATP + H2O = L-glutaminyl-tRNA(Gln) + L-glutamate + ADP + phosphate + H(+)</text>
        <dbReference type="Rhea" id="RHEA:17521"/>
        <dbReference type="Rhea" id="RHEA-COMP:9681"/>
        <dbReference type="Rhea" id="RHEA-COMP:9684"/>
        <dbReference type="ChEBI" id="CHEBI:15377"/>
        <dbReference type="ChEBI" id="CHEBI:15378"/>
        <dbReference type="ChEBI" id="CHEBI:29985"/>
        <dbReference type="ChEBI" id="CHEBI:30616"/>
        <dbReference type="ChEBI" id="CHEBI:43474"/>
        <dbReference type="ChEBI" id="CHEBI:58359"/>
        <dbReference type="ChEBI" id="CHEBI:78520"/>
        <dbReference type="ChEBI" id="CHEBI:78521"/>
        <dbReference type="ChEBI" id="CHEBI:456216"/>
        <dbReference type="EC" id="6.3.5.7"/>
    </reaction>
</comment>
<evidence type="ECO:0000256" key="1">
    <source>
        <dbReference type="ARBA" id="ARBA00008069"/>
    </source>
</evidence>
<organism evidence="12 13">
    <name type="scientific">Litoreibacter albidus</name>
    <dbReference type="NCBI Taxonomy" id="670155"/>
    <lineage>
        <taxon>Bacteria</taxon>
        <taxon>Pseudomonadati</taxon>
        <taxon>Pseudomonadota</taxon>
        <taxon>Alphaproteobacteria</taxon>
        <taxon>Rhodobacterales</taxon>
        <taxon>Roseobacteraceae</taxon>
        <taxon>Litoreibacter</taxon>
    </lineage>
</organism>
<evidence type="ECO:0000256" key="6">
    <source>
        <dbReference type="ARBA" id="ARBA00022741"/>
    </source>
</evidence>
<keyword evidence="12" id="KW-0808">Transferase</keyword>
<dbReference type="Gene3D" id="3.90.1300.10">
    <property type="entry name" value="Amidase signature (AS) domain"/>
    <property type="match status" value="1"/>
</dbReference>
<dbReference type="InterPro" id="IPR020556">
    <property type="entry name" value="Amidase_CS"/>
</dbReference>
<dbReference type="STRING" id="670155.SAMN04488001_2994"/>
<keyword evidence="8 10" id="KW-0648">Protein biosynthesis</keyword>
<dbReference type="GO" id="GO:0030956">
    <property type="term" value="C:glutamyl-tRNA(Gln) amidotransferase complex"/>
    <property type="evidence" value="ECO:0007669"/>
    <property type="project" value="InterPro"/>
</dbReference>
<evidence type="ECO:0000256" key="8">
    <source>
        <dbReference type="ARBA" id="ARBA00022917"/>
    </source>
</evidence>
<dbReference type="Pfam" id="PF01425">
    <property type="entry name" value="Amidase"/>
    <property type="match status" value="1"/>
</dbReference>
<dbReference type="RefSeq" id="WP_089947738.1">
    <property type="nucleotide sequence ID" value="NZ_FNOI01000006.1"/>
</dbReference>
<gene>
    <name evidence="10" type="primary">gatA</name>
    <name evidence="12" type="ORF">SAMN04488001_2994</name>
</gene>
<dbReference type="Proteomes" id="UP000199441">
    <property type="component" value="Unassembled WGS sequence"/>
</dbReference>
<dbReference type="AlphaFoldDB" id="A0A1H3B113"/>
<evidence type="ECO:0000256" key="7">
    <source>
        <dbReference type="ARBA" id="ARBA00022840"/>
    </source>
</evidence>
<keyword evidence="5 10" id="KW-0436">Ligase</keyword>
<evidence type="ECO:0000256" key="5">
    <source>
        <dbReference type="ARBA" id="ARBA00022598"/>
    </source>
</evidence>
<dbReference type="SUPFAM" id="SSF75304">
    <property type="entry name" value="Amidase signature (AS) enzymes"/>
    <property type="match status" value="1"/>
</dbReference>
<name>A0A1H3B113_9RHOB</name>
<dbReference type="GO" id="GO:0050567">
    <property type="term" value="F:glutaminyl-tRNA synthase (glutamine-hydrolyzing) activity"/>
    <property type="evidence" value="ECO:0007669"/>
    <property type="project" value="UniProtKB-UniRule"/>
</dbReference>
<dbReference type="OrthoDB" id="9811471at2"/>
<proteinExistence type="inferred from homology"/>
<evidence type="ECO:0000256" key="10">
    <source>
        <dbReference type="HAMAP-Rule" id="MF_00120"/>
    </source>
</evidence>
<reference evidence="13" key="1">
    <citation type="submission" date="2016-10" db="EMBL/GenBank/DDBJ databases">
        <authorList>
            <person name="Varghese N."/>
            <person name="Submissions S."/>
        </authorList>
    </citation>
    <scope>NUCLEOTIDE SEQUENCE [LARGE SCALE GENOMIC DNA]</scope>
    <source>
        <strain evidence="13">DSM 26922</strain>
    </source>
</reference>
<dbReference type="InterPro" id="IPR000120">
    <property type="entry name" value="Amidase"/>
</dbReference>
<dbReference type="PANTHER" id="PTHR11895">
    <property type="entry name" value="TRANSAMIDASE"/>
    <property type="match status" value="1"/>
</dbReference>
<keyword evidence="7 10" id="KW-0067">ATP-binding</keyword>
<dbReference type="EC" id="6.3.5.7" evidence="3 10"/>
<dbReference type="InterPro" id="IPR036928">
    <property type="entry name" value="AS_sf"/>
</dbReference>
<evidence type="ECO:0000313" key="12">
    <source>
        <dbReference type="EMBL" id="SDX35094.1"/>
    </source>
</evidence>
<comment type="function">
    <text evidence="10">Allows the formation of correctly charged Gln-tRNA(Gln) through the transamidation of misacylated Glu-tRNA(Gln) in organisms which lack glutaminyl-tRNA synthetase. The reaction takes place in the presence of glutamine and ATP through an activated gamma-phospho-Glu-tRNA(Gln).</text>
</comment>
<evidence type="ECO:0000256" key="3">
    <source>
        <dbReference type="ARBA" id="ARBA00012739"/>
    </source>
</evidence>
<protein>
    <recommendedName>
        <fullName evidence="4 10">Glutamyl-tRNA(Gln) amidotransferase subunit A</fullName>
        <shortName evidence="10">Glu-ADT subunit A</shortName>
        <ecNumber evidence="3 10">6.3.5.7</ecNumber>
    </recommendedName>
</protein>
<evidence type="ECO:0000259" key="11">
    <source>
        <dbReference type="Pfam" id="PF01425"/>
    </source>
</evidence>
<accession>A0A1H3B113</accession>
<dbReference type="InterPro" id="IPR004412">
    <property type="entry name" value="GatA"/>
</dbReference>
<sequence length="493" mass="52143">MTDLNTFGIADARDALRKGDVTSLELTEACLGAIETSGALNAFVHNTPEIARTQAAAADARIKAGDAPDMCGIPLGIKDLFCTKGVPGQAASRILEGFKPEYESTITQQLWDAGSVMLGKLNMDEFAMGSSNETSVYGDAVNPWKVDDRKLTPGGSSGGSAAAVAADLCMAATGTDTGGSIRQPAAFAGITGLKPTYGRCSRWGVVAFASSLDQAGPMTKSVRDAAIMLGAMAGHDAKDSTSAELAVPDFEAALTGDIRGKKIGIPKEYRMEGMPQEIEQLWADGTAMLKDAGAEIVDITLPHTKYALPAYYVVAPAEASSNLARYDGVRFGHRAKIGQGDGITEMYEKTRAEGFGPEVQRRVMIGTYVLSAGFYDAYYNRARKVRSLIKKDFEDVFAQGVDAILTPATPSAAFGLGEMAEADPVQMYLNDVFTVTVNLAGLPGIAVPVGLDKQGLPLGLQLIGRPWEEGDLLNTAYALEQAAGFVAKPAKWW</sequence>
<keyword evidence="13" id="KW-1185">Reference proteome</keyword>
<comment type="subunit">
    <text evidence="2 10">Heterotrimer of A, B and C subunits.</text>
</comment>
<evidence type="ECO:0000313" key="13">
    <source>
        <dbReference type="Proteomes" id="UP000199441"/>
    </source>
</evidence>
<dbReference type="GO" id="GO:0005524">
    <property type="term" value="F:ATP binding"/>
    <property type="evidence" value="ECO:0007669"/>
    <property type="project" value="UniProtKB-KW"/>
</dbReference>
<comment type="similarity">
    <text evidence="1 10">Belongs to the amidase family. GatA subfamily.</text>
</comment>
<feature type="active site" description="Charge relay system" evidence="10">
    <location>
        <position position="78"/>
    </location>
</feature>
<dbReference type="HAMAP" id="MF_00120">
    <property type="entry name" value="GatA"/>
    <property type="match status" value="1"/>
</dbReference>
<dbReference type="NCBIfam" id="TIGR00132">
    <property type="entry name" value="gatA"/>
    <property type="match status" value="1"/>
</dbReference>
<dbReference type="InterPro" id="IPR023631">
    <property type="entry name" value="Amidase_dom"/>
</dbReference>
<dbReference type="PROSITE" id="PS00571">
    <property type="entry name" value="AMIDASES"/>
    <property type="match status" value="1"/>
</dbReference>